<keyword evidence="4" id="KW-1185">Reference proteome</keyword>
<evidence type="ECO:0000313" key="3">
    <source>
        <dbReference type="EMBL" id="QEW03363.1"/>
    </source>
</evidence>
<dbReference type="PROSITE" id="PS00552">
    <property type="entry name" value="HTH_MERR_1"/>
    <property type="match status" value="1"/>
</dbReference>
<proteinExistence type="predicted"/>
<dbReference type="Gene3D" id="1.10.1660.10">
    <property type="match status" value="1"/>
</dbReference>
<organism evidence="3 4">
    <name type="scientific">Microbacterium lushaniae</name>
    <dbReference type="NCBI Taxonomy" id="2614639"/>
    <lineage>
        <taxon>Bacteria</taxon>
        <taxon>Bacillati</taxon>
        <taxon>Actinomycetota</taxon>
        <taxon>Actinomycetes</taxon>
        <taxon>Micrococcales</taxon>
        <taxon>Microbacteriaceae</taxon>
        <taxon>Microbacterium</taxon>
    </lineage>
</organism>
<protein>
    <submittedName>
        <fullName evidence="3">MerR family transcriptional regulator</fullName>
    </submittedName>
</protein>
<dbReference type="Proteomes" id="UP000325516">
    <property type="component" value="Chromosome"/>
</dbReference>
<sequence length="135" mass="14279">MSATFTIGEASASSGLSPDALRYYEEEGIIGPLGRDASNRRRFSESDLAWIGVVTCMREAGLGISELRVFAALLRGGDTSEDPVTFLRGRRAALTARADLLAKAIGVLDDKIAYFSRMSAPAAEDAAAARVHVSG</sequence>
<dbReference type="InterPro" id="IPR009061">
    <property type="entry name" value="DNA-bd_dom_put_sf"/>
</dbReference>
<name>A0A5J6L452_9MICO</name>
<dbReference type="PRINTS" id="PR00040">
    <property type="entry name" value="HTHMERR"/>
</dbReference>
<dbReference type="SMART" id="SM00422">
    <property type="entry name" value="HTH_MERR"/>
    <property type="match status" value="1"/>
</dbReference>
<dbReference type="PANTHER" id="PTHR30204">
    <property type="entry name" value="REDOX-CYCLING DRUG-SENSING TRANSCRIPTIONAL ACTIVATOR SOXR"/>
    <property type="match status" value="1"/>
</dbReference>
<dbReference type="EMBL" id="CP044232">
    <property type="protein sequence ID" value="QEW03363.1"/>
    <property type="molecule type" value="Genomic_DNA"/>
</dbReference>
<dbReference type="PROSITE" id="PS50937">
    <property type="entry name" value="HTH_MERR_2"/>
    <property type="match status" value="1"/>
</dbReference>
<feature type="domain" description="HTH merR-type" evidence="2">
    <location>
        <begin position="4"/>
        <end position="73"/>
    </location>
</feature>
<dbReference type="KEGG" id="mlz:F6J85_09790"/>
<dbReference type="GO" id="GO:0003677">
    <property type="term" value="F:DNA binding"/>
    <property type="evidence" value="ECO:0007669"/>
    <property type="project" value="UniProtKB-KW"/>
</dbReference>
<reference evidence="4" key="1">
    <citation type="submission" date="2019-09" db="EMBL/GenBank/DDBJ databases">
        <title>Mumia zhuanghuii sp. nov. isolated from the intestinal contents of plateau pika (Ochotona curzoniae) in the Qinghai-Tibet plateau of China.</title>
        <authorList>
            <person name="Tian Z."/>
        </authorList>
    </citation>
    <scope>NUCLEOTIDE SEQUENCE [LARGE SCALE GENOMIC DNA]</scope>
    <source>
        <strain evidence="4">L-031</strain>
    </source>
</reference>
<evidence type="ECO:0000256" key="1">
    <source>
        <dbReference type="ARBA" id="ARBA00023125"/>
    </source>
</evidence>
<keyword evidence="1" id="KW-0238">DNA-binding</keyword>
<accession>A0A5J6L452</accession>
<dbReference type="CDD" id="cd01109">
    <property type="entry name" value="HTH_YyaN"/>
    <property type="match status" value="1"/>
</dbReference>
<dbReference type="SUPFAM" id="SSF46955">
    <property type="entry name" value="Putative DNA-binding domain"/>
    <property type="match status" value="1"/>
</dbReference>
<dbReference type="RefSeq" id="WP_150924825.1">
    <property type="nucleotide sequence ID" value="NZ_CP044232.1"/>
</dbReference>
<dbReference type="InterPro" id="IPR047057">
    <property type="entry name" value="MerR_fam"/>
</dbReference>
<dbReference type="InterPro" id="IPR000551">
    <property type="entry name" value="MerR-type_HTH_dom"/>
</dbReference>
<evidence type="ECO:0000259" key="2">
    <source>
        <dbReference type="PROSITE" id="PS50937"/>
    </source>
</evidence>
<dbReference type="PANTHER" id="PTHR30204:SF98">
    <property type="entry name" value="HTH-TYPE TRANSCRIPTIONAL REGULATOR ADHR"/>
    <property type="match status" value="1"/>
</dbReference>
<dbReference type="GO" id="GO:0003700">
    <property type="term" value="F:DNA-binding transcription factor activity"/>
    <property type="evidence" value="ECO:0007669"/>
    <property type="project" value="InterPro"/>
</dbReference>
<evidence type="ECO:0000313" key="4">
    <source>
        <dbReference type="Proteomes" id="UP000325516"/>
    </source>
</evidence>
<gene>
    <name evidence="3" type="ORF">F6J85_09790</name>
</gene>
<dbReference type="AlphaFoldDB" id="A0A5J6L452"/>
<dbReference type="Pfam" id="PF13411">
    <property type="entry name" value="MerR_1"/>
    <property type="match status" value="1"/>
</dbReference>